<comment type="similarity">
    <text evidence="1">Belongs to the DnaB/DnaD family.</text>
</comment>
<protein>
    <recommendedName>
        <fullName evidence="7">DnaD domain protein</fullName>
    </recommendedName>
</protein>
<dbReference type="PANTHER" id="PTHR37293">
    <property type="entry name" value="PHAGE REPLICATION PROTEIN-RELATED"/>
    <property type="match status" value="1"/>
</dbReference>
<dbReference type="InterPro" id="IPR034829">
    <property type="entry name" value="DnaD-like_sf"/>
</dbReference>
<gene>
    <name evidence="5" type="ORF">GCM10008906_09410</name>
</gene>
<dbReference type="Pfam" id="PF09681">
    <property type="entry name" value="Phage_rep_org_N"/>
    <property type="match status" value="1"/>
</dbReference>
<organism evidence="5 6">
    <name type="scientific">Clostridium oceanicum</name>
    <dbReference type="NCBI Taxonomy" id="1543"/>
    <lineage>
        <taxon>Bacteria</taxon>
        <taxon>Bacillati</taxon>
        <taxon>Bacillota</taxon>
        <taxon>Clostridia</taxon>
        <taxon>Eubacteriales</taxon>
        <taxon>Clostridiaceae</taxon>
        <taxon>Clostridium</taxon>
    </lineage>
</organism>
<dbReference type="Gene3D" id="1.10.10.630">
    <property type="entry name" value="DnaD domain-like"/>
    <property type="match status" value="1"/>
</dbReference>
<dbReference type="InterPro" id="IPR053162">
    <property type="entry name" value="DnaD"/>
</dbReference>
<evidence type="ECO:0000259" key="4">
    <source>
        <dbReference type="Pfam" id="PF09681"/>
    </source>
</evidence>
<evidence type="ECO:0000313" key="6">
    <source>
        <dbReference type="Proteomes" id="UP001501510"/>
    </source>
</evidence>
<dbReference type="Pfam" id="PF07261">
    <property type="entry name" value="DnaB_2"/>
    <property type="match status" value="1"/>
</dbReference>
<feature type="compositionally biased region" description="Basic and acidic residues" evidence="2">
    <location>
        <begin position="141"/>
        <end position="164"/>
    </location>
</feature>
<evidence type="ECO:0000313" key="5">
    <source>
        <dbReference type="EMBL" id="GAA0735558.1"/>
    </source>
</evidence>
<evidence type="ECO:0008006" key="7">
    <source>
        <dbReference type="Google" id="ProtNLM"/>
    </source>
</evidence>
<comment type="caution">
    <text evidence="5">The sequence shown here is derived from an EMBL/GenBank/DDBJ whole genome shotgun (WGS) entry which is preliminary data.</text>
</comment>
<evidence type="ECO:0000256" key="1">
    <source>
        <dbReference type="ARBA" id="ARBA00093462"/>
    </source>
</evidence>
<evidence type="ECO:0000259" key="3">
    <source>
        <dbReference type="Pfam" id="PF07261"/>
    </source>
</evidence>
<name>A0ABN1JC47_9CLOT</name>
<evidence type="ECO:0000256" key="2">
    <source>
        <dbReference type="SAM" id="MobiDB-lite"/>
    </source>
</evidence>
<dbReference type="NCBIfam" id="TIGR01714">
    <property type="entry name" value="phage_rep_org_N"/>
    <property type="match status" value="1"/>
</dbReference>
<dbReference type="NCBIfam" id="TIGR01446">
    <property type="entry name" value="DnaD_dom"/>
    <property type="match status" value="1"/>
</dbReference>
<dbReference type="EMBL" id="BAAACG010000006">
    <property type="protein sequence ID" value="GAA0735558.1"/>
    <property type="molecule type" value="Genomic_DNA"/>
</dbReference>
<feature type="domain" description="Phage replisome organiser N-terminal" evidence="4">
    <location>
        <begin position="7"/>
        <end position="127"/>
    </location>
</feature>
<feature type="region of interest" description="Disordered" evidence="2">
    <location>
        <begin position="141"/>
        <end position="167"/>
    </location>
</feature>
<reference evidence="5 6" key="1">
    <citation type="journal article" date="2019" name="Int. J. Syst. Evol. Microbiol.">
        <title>The Global Catalogue of Microorganisms (GCM) 10K type strain sequencing project: providing services to taxonomists for standard genome sequencing and annotation.</title>
        <authorList>
            <consortium name="The Broad Institute Genomics Platform"/>
            <consortium name="The Broad Institute Genome Sequencing Center for Infectious Disease"/>
            <person name="Wu L."/>
            <person name="Ma J."/>
        </authorList>
    </citation>
    <scope>NUCLEOTIDE SEQUENCE [LARGE SCALE GENOMIC DNA]</scope>
    <source>
        <strain evidence="5 6">JCM 1407</strain>
    </source>
</reference>
<dbReference type="PANTHER" id="PTHR37293:SF5">
    <property type="entry name" value="DNA REPLICATION PROTEIN"/>
    <property type="match status" value="1"/>
</dbReference>
<dbReference type="InterPro" id="IPR006343">
    <property type="entry name" value="DnaB/C_C"/>
</dbReference>
<dbReference type="RefSeq" id="WP_343759361.1">
    <property type="nucleotide sequence ID" value="NZ_BAAACG010000006.1"/>
</dbReference>
<dbReference type="InterPro" id="IPR010056">
    <property type="entry name" value="Phage_rep_org__N"/>
</dbReference>
<dbReference type="SUPFAM" id="SSF158499">
    <property type="entry name" value="DnaD domain-like"/>
    <property type="match status" value="1"/>
</dbReference>
<keyword evidence="6" id="KW-1185">Reference proteome</keyword>
<dbReference type="Proteomes" id="UP001501510">
    <property type="component" value="Unassembled WGS sequence"/>
</dbReference>
<feature type="domain" description="DnaB/C C-terminal" evidence="3">
    <location>
        <begin position="179"/>
        <end position="246"/>
    </location>
</feature>
<accession>A0ABN1JC47</accession>
<sequence length="278" mass="32626">MTKKYYWLKLKEDFFEEDTIQWLEEQENGKDYCLFYLKLCLKSLKSNGVLIRNVGQILVPYDIKKLADITNTKPDTVIVAMEIFKKIGLVQVLENGEIYMTQLENMVGSESEWAKKKRKQRLKSKHKDNVPNLSPQCPTEIEKEIELDNRNRDRDRDEEKEENKLSSTNAKKFSDVIGIFNNNIHMVTPLECEKLKEWSKDITYEVIIKAIEESVYYNKRSMGYINAILNNWFNNNLKSIEDVKAYLRDRDDKRGVKHNAGYKGNNKKPEDEGIGIII</sequence>
<proteinExistence type="inferred from homology"/>